<feature type="compositionally biased region" description="Polar residues" evidence="7">
    <location>
        <begin position="1470"/>
        <end position="1494"/>
    </location>
</feature>
<gene>
    <name evidence="9" type="ORF">KC19_6G144000</name>
</gene>
<feature type="compositionally biased region" description="Basic and acidic residues" evidence="7">
    <location>
        <begin position="361"/>
        <end position="371"/>
    </location>
</feature>
<comment type="caution">
    <text evidence="9">The sequence shown here is derived from an EMBL/GenBank/DDBJ whole genome shotgun (WGS) entry which is preliminary data.</text>
</comment>
<feature type="domain" description="C3H1-type" evidence="8">
    <location>
        <begin position="1905"/>
        <end position="1932"/>
    </location>
</feature>
<feature type="zinc finger region" description="C3H1-type" evidence="6">
    <location>
        <begin position="1905"/>
        <end position="1932"/>
    </location>
</feature>
<feature type="domain" description="C3H1-type" evidence="8">
    <location>
        <begin position="1878"/>
        <end position="1904"/>
    </location>
</feature>
<evidence type="ECO:0000313" key="9">
    <source>
        <dbReference type="EMBL" id="KAG0570203.1"/>
    </source>
</evidence>
<accession>A0A8T0HEZ7</accession>
<evidence type="ECO:0000256" key="4">
    <source>
        <dbReference type="ARBA" id="ARBA00022833"/>
    </source>
</evidence>
<evidence type="ECO:0000256" key="6">
    <source>
        <dbReference type="PROSITE-ProRule" id="PRU00723"/>
    </source>
</evidence>
<feature type="compositionally biased region" description="Basic and acidic residues" evidence="7">
    <location>
        <begin position="471"/>
        <end position="489"/>
    </location>
</feature>
<organism evidence="9 10">
    <name type="scientific">Ceratodon purpureus</name>
    <name type="common">Fire moss</name>
    <name type="synonym">Dicranum purpureum</name>
    <dbReference type="NCBI Taxonomy" id="3225"/>
    <lineage>
        <taxon>Eukaryota</taxon>
        <taxon>Viridiplantae</taxon>
        <taxon>Streptophyta</taxon>
        <taxon>Embryophyta</taxon>
        <taxon>Bryophyta</taxon>
        <taxon>Bryophytina</taxon>
        <taxon>Bryopsida</taxon>
        <taxon>Dicranidae</taxon>
        <taxon>Pseudoditrichales</taxon>
        <taxon>Ditrichaceae</taxon>
        <taxon>Ceratodon</taxon>
    </lineage>
</organism>
<feature type="region of interest" description="Disordered" evidence="7">
    <location>
        <begin position="1470"/>
        <end position="1506"/>
    </location>
</feature>
<keyword evidence="2" id="KW-0677">Repeat</keyword>
<feature type="compositionally biased region" description="Basic and acidic residues" evidence="7">
    <location>
        <begin position="396"/>
        <end position="405"/>
    </location>
</feature>
<dbReference type="Proteomes" id="UP000822688">
    <property type="component" value="Chromosome 6"/>
</dbReference>
<evidence type="ECO:0000256" key="5">
    <source>
        <dbReference type="ARBA" id="ARBA00023125"/>
    </source>
</evidence>
<protein>
    <recommendedName>
        <fullName evidence="8">C3H1-type domain-containing protein</fullName>
    </recommendedName>
</protein>
<feature type="region of interest" description="Disordered" evidence="7">
    <location>
        <begin position="327"/>
        <end position="536"/>
    </location>
</feature>
<reference evidence="9 10" key="1">
    <citation type="submission" date="2020-06" db="EMBL/GenBank/DDBJ databases">
        <title>WGS assembly of Ceratodon purpureus strain R40.</title>
        <authorList>
            <person name="Carey S.B."/>
            <person name="Jenkins J."/>
            <person name="Shu S."/>
            <person name="Lovell J.T."/>
            <person name="Sreedasyam A."/>
            <person name="Maumus F."/>
            <person name="Tiley G.P."/>
            <person name="Fernandez-Pozo N."/>
            <person name="Barry K."/>
            <person name="Chen C."/>
            <person name="Wang M."/>
            <person name="Lipzen A."/>
            <person name="Daum C."/>
            <person name="Saski C.A."/>
            <person name="Payton A.C."/>
            <person name="Mcbreen J.C."/>
            <person name="Conrad R.E."/>
            <person name="Kollar L.M."/>
            <person name="Olsson S."/>
            <person name="Huttunen S."/>
            <person name="Landis J.B."/>
            <person name="Wickett N.J."/>
            <person name="Johnson M.G."/>
            <person name="Rensing S.A."/>
            <person name="Grimwood J."/>
            <person name="Schmutz J."/>
            <person name="Mcdaniel S.F."/>
        </authorList>
    </citation>
    <scope>NUCLEOTIDE SEQUENCE [LARGE SCALE GENOMIC DNA]</scope>
    <source>
        <strain evidence="9 10">R40</strain>
    </source>
</reference>
<evidence type="ECO:0000256" key="7">
    <source>
        <dbReference type="SAM" id="MobiDB-lite"/>
    </source>
</evidence>
<sequence length="2041" mass="223693">MMPPGFGFLENGNGRPPIIMAAGGIGMLSPVRPVPVEVWDIKAMAAHRHRILATESSAHRMEMEAHMQAIPAQACPPGFRPPPLHSDLPTPNFFPPGFRPPSAYNEALLPQNCPPGFRPPVQCVESATIMQPEKKFRSTDSITYRPELRLDDRSADSVGKYDIMRGPSMCGATDRHGWYPNESSSGAGRLLESRFVDPQLSKPYTRPREPQDEHVQNLYRGAELENENWRQEALLTNGQLLASSVPVSNVTPPLAYNPDAFWPGNMRGDNLASTREAGKRRSFEGVDNSPRTPPFKRPRTGHEVDRIAPAWARSRLESEIAWSNGLQMSDDKSRDRAASSLHKQKQIERRNKNEFSNGTVDRWHDRQESRTRRSPPHYRRGSLSPRDRNQAPARLEVSKKPECRSRPSSFRAISQNDRSSLRASPRPVYPNGKEKQYRSSPCFDTRIRPSDRGSCSPRLGLRSRSPNNRSNYDRASLRAGERSWRRDSWPPRLLAGKTSPEAEIDKPGAHWRSAEVPGRAERKSEENGSLTILHSSQIVEEHAKDDKIRGDSQFPNVLAKEHCGTEGNVVEEMKNSLDNAAPASTDRTKNSFSLPLRAGSIQRLPGMKPKAEPCESLERNLPLPRNDSQFATEKAGSSSVPHRTNSGENQFVGIKPISAASLKITRYFTNAGSAPKYHASQHSEMDWKTLPEKVTHWRRRTVVVSAGQLVAKISGSDEGAALLEGEQDEAEEGEILHTESSSKPLLGLRLPLERSSIAPETGIIEGGLIKPSVCPSRVSSEVAVHSQTVVRGTENQVATVSKVDSCSNERAGHKWISTGVRSKHISSVKLPKMASVSDLQPPDSLGKSHTSGGCMLAEEAPGNPCSQQMDEASPTSTVRNGRVSVVAGVKRSSDNPSVPTSELALLDREKETCTAGEPKSDAASFKNSAIVSETQNPKLTFMSEKSFLQGSSVKGQKLERDRLVNSGTEVSFRSSSSSCVGDAIVKPFVGESRSLLDDWLFGITSSIPLNTETNNGFQPNDSTSKGLQVSVTSKLQDSLISDGDKQVERPSALVIEKTTSVTELAKVVVDNKKAAVVQGKQDTKVVAQPSDLRDTSATGRDNLARPRNKEGPTQGDFTRKVASFLTDAGSPLVTEMTKAKSVVSQRSDLQDLRNSEGNTRVEQTGKVIMRGAGLATNLLQVVTEEGKGEVALSDSDDDFEVITEPSREVFTTVMHFDRERGKRRKIMHPEKGGNLKQVTTADKPKAKIKKSDLLELSSGAEKFKADSILTKKHMPSLKGGLQRTSPVLKTVDTLSVSSHLSVSPAVTPPLRTVGHSYMSNKTWRREVTPVNSQQFSNTLQRPAVVAQPSTYIRKKFSIIRNPAPQVPPQSNAGFQTTALSKFPQGSVTQYRNKTYSLSASKPVVHHQVSPAVAKTAVAASASPGVKTSNTKMNEIGAMPSQKPSPSPVRKLPSLGNETLLTHFESIVSGSLPVSQNSPSKPSHCEGSSGSTTLAYSPANKSPGGATDEAVGYVVSGTRLYRKRKCDQVHVGPATTSASPILKTGSEKCDVPLGYIKRKTNQLVRCDHPEASANDALQNVVEGGDQVKFINKQKRHTSQLKTKTKLGRVLSQKKGRLLGLARVWTLNNEGKHTTTALGASRDWRYPLFPWKRSALAAPRLRRGRPLHEGKTGALFFHISNQLQKYRSAHPVYTKSADGFSLHRSGVVSKSGANLKWTKSLKTQSIIASEAATKVVAEAEKKKRDKKEAVVMAVAKARDERRAKLRSGSGNSFSVSSLKSLGIGGAVYVRKGFGNQLVRNLKTVARVVASEKFRWSLRNARLRRAKKQSYCVYYTRFGVCKRGDGKCLYIHDPEKVAVCTKFLRGSCSDSACRLTHKIIPERMSDCSYFLEGLCTNESCPYRHVNVNKEAPICEAFLQGYCADGDKCNKKHTFVCPEYTLTGSCSSSTCKLRHPKNTKQTIPASKDSVDSEKEAQKGSKRELQKGRYFTLTAPAEEDHPGQPVSTANAILDKVAESGDDLVDFISIDEYDSESSKEYQNTGTL</sequence>
<evidence type="ECO:0000256" key="2">
    <source>
        <dbReference type="ARBA" id="ARBA00022737"/>
    </source>
</evidence>
<feature type="region of interest" description="Disordered" evidence="7">
    <location>
        <begin position="604"/>
        <end position="649"/>
    </location>
</feature>
<dbReference type="InterPro" id="IPR000571">
    <property type="entry name" value="Znf_CCCH"/>
</dbReference>
<keyword evidence="10" id="KW-1185">Reference proteome</keyword>
<feature type="compositionally biased region" description="Polar residues" evidence="7">
    <location>
        <begin position="527"/>
        <end position="536"/>
    </location>
</feature>
<dbReference type="GO" id="GO:0008270">
    <property type="term" value="F:zinc ion binding"/>
    <property type="evidence" value="ECO:0007669"/>
    <property type="project" value="UniProtKB-KW"/>
</dbReference>
<dbReference type="PANTHER" id="PTHR46156">
    <property type="entry name" value="CCCH ZINGC FINGER"/>
    <property type="match status" value="1"/>
</dbReference>
<dbReference type="FunFam" id="4.10.1000.10:FF:000008">
    <property type="entry name" value="zinc finger CCCH domain-containing protein 3"/>
    <property type="match status" value="1"/>
</dbReference>
<feature type="region of interest" description="Disordered" evidence="7">
    <location>
        <begin position="1423"/>
        <end position="1453"/>
    </location>
</feature>
<feature type="compositionally biased region" description="Polar residues" evidence="7">
    <location>
        <begin position="626"/>
        <end position="649"/>
    </location>
</feature>
<dbReference type="PANTHER" id="PTHR46156:SF1">
    <property type="entry name" value="ZINC FINGER CCCH DOMAIN-CONTAINING PROTEIN 3"/>
    <property type="match status" value="1"/>
</dbReference>
<dbReference type="GO" id="GO:0003677">
    <property type="term" value="F:DNA binding"/>
    <property type="evidence" value="ECO:0007669"/>
    <property type="project" value="UniProtKB-KW"/>
</dbReference>
<keyword evidence="4 6" id="KW-0862">Zinc</keyword>
<feature type="compositionally biased region" description="Basic and acidic residues" evidence="7">
    <location>
        <begin position="1964"/>
        <end position="1979"/>
    </location>
</feature>
<feature type="zinc finger region" description="C3H1-type" evidence="6">
    <location>
        <begin position="1878"/>
        <end position="1904"/>
    </location>
</feature>
<dbReference type="PROSITE" id="PS50103">
    <property type="entry name" value="ZF_C3H1"/>
    <property type="match status" value="3"/>
</dbReference>
<proteinExistence type="predicted"/>
<name>A0A8T0HEZ7_CERPU</name>
<feature type="compositionally biased region" description="Polar residues" evidence="7">
    <location>
        <begin position="406"/>
        <end position="422"/>
    </location>
</feature>
<feature type="compositionally biased region" description="Basic and acidic residues" evidence="7">
    <location>
        <begin position="609"/>
        <end position="618"/>
    </location>
</feature>
<keyword evidence="1 6" id="KW-0479">Metal-binding</keyword>
<dbReference type="FunFam" id="4.10.1000.10:FF:000022">
    <property type="entry name" value="Zinc finger CCCH domain-containing protein 7"/>
    <property type="match status" value="1"/>
</dbReference>
<dbReference type="Gene3D" id="4.10.1000.10">
    <property type="entry name" value="Zinc finger, CCCH-type"/>
    <property type="match status" value="2"/>
</dbReference>
<feature type="zinc finger region" description="C3H1-type" evidence="6">
    <location>
        <begin position="1823"/>
        <end position="1852"/>
    </location>
</feature>
<evidence type="ECO:0000256" key="3">
    <source>
        <dbReference type="ARBA" id="ARBA00022771"/>
    </source>
</evidence>
<keyword evidence="3 6" id="KW-0863">Zinc-finger</keyword>
<dbReference type="GO" id="GO:0005634">
    <property type="term" value="C:nucleus"/>
    <property type="evidence" value="ECO:0007669"/>
    <property type="project" value="UniProtKB-ARBA"/>
</dbReference>
<feature type="domain" description="C3H1-type" evidence="8">
    <location>
        <begin position="1823"/>
        <end position="1852"/>
    </location>
</feature>
<dbReference type="SMART" id="SM00356">
    <property type="entry name" value="ZnF_C3H1"/>
    <property type="match status" value="5"/>
</dbReference>
<evidence type="ECO:0000256" key="1">
    <source>
        <dbReference type="ARBA" id="ARBA00022723"/>
    </source>
</evidence>
<evidence type="ECO:0000313" key="10">
    <source>
        <dbReference type="Proteomes" id="UP000822688"/>
    </source>
</evidence>
<dbReference type="EMBL" id="CM026427">
    <property type="protein sequence ID" value="KAG0570203.1"/>
    <property type="molecule type" value="Genomic_DNA"/>
</dbReference>
<feature type="region of interest" description="Disordered" evidence="7">
    <location>
        <begin position="1953"/>
        <end position="1979"/>
    </location>
</feature>
<feature type="region of interest" description="Disordered" evidence="7">
    <location>
        <begin position="267"/>
        <end position="302"/>
    </location>
</feature>
<feature type="region of interest" description="Disordered" evidence="7">
    <location>
        <begin position="1087"/>
        <end position="1117"/>
    </location>
</feature>
<keyword evidence="5" id="KW-0238">DNA-binding</keyword>
<evidence type="ECO:0000259" key="8">
    <source>
        <dbReference type="PROSITE" id="PS50103"/>
    </source>
</evidence>